<comment type="function">
    <text evidence="7">Probable substrate-specific adapter of an E3 ubiquitin-protein ligase complex which mediates the ubiquitination and subsequent proteasomal degradation of target proteins. May have a role in synapse differentiation and growth.</text>
</comment>
<evidence type="ECO:0000256" key="3">
    <source>
        <dbReference type="ARBA" id="ARBA00022441"/>
    </source>
</evidence>
<dbReference type="GO" id="GO:0003779">
    <property type="term" value="F:actin binding"/>
    <property type="evidence" value="ECO:0007669"/>
    <property type="project" value="UniProtKB-KW"/>
</dbReference>
<evidence type="ECO:0000256" key="5">
    <source>
        <dbReference type="ARBA" id="ARBA00022786"/>
    </source>
</evidence>
<dbReference type="Pfam" id="PF07707">
    <property type="entry name" value="BACK"/>
    <property type="match status" value="1"/>
</dbReference>
<dbReference type="EMBL" id="CAXIEN010000030">
    <property type="protein sequence ID" value="CAL1267913.1"/>
    <property type="molecule type" value="Genomic_DNA"/>
</dbReference>
<dbReference type="PANTHER" id="PTHR24412:SF480">
    <property type="entry name" value="KELCH-LIKE PROTEIN 8"/>
    <property type="match status" value="1"/>
</dbReference>
<dbReference type="PANTHER" id="PTHR24412">
    <property type="entry name" value="KELCH PROTEIN"/>
    <property type="match status" value="1"/>
</dbReference>
<evidence type="ECO:0000256" key="1">
    <source>
        <dbReference type="ARBA" id="ARBA00004906"/>
    </source>
</evidence>
<evidence type="ECO:0000259" key="8">
    <source>
        <dbReference type="PROSITE" id="PS50097"/>
    </source>
</evidence>
<proteinExistence type="predicted"/>
<dbReference type="Pfam" id="PF00651">
    <property type="entry name" value="BTB"/>
    <property type="match status" value="1"/>
</dbReference>
<dbReference type="FunFam" id="1.25.40.420:FF:000001">
    <property type="entry name" value="Kelch-like family member 12"/>
    <property type="match status" value="1"/>
</dbReference>
<comment type="caution">
    <text evidence="9">The sequence shown here is derived from an EMBL/GenBank/DDBJ whole genome shotgun (WGS) entry which is preliminary data.</text>
</comment>
<dbReference type="PROSITE" id="PS50097">
    <property type="entry name" value="BTB"/>
    <property type="match status" value="1"/>
</dbReference>
<dbReference type="InterPro" id="IPR011705">
    <property type="entry name" value="BACK"/>
</dbReference>
<reference evidence="9 10" key="1">
    <citation type="submission" date="2024-04" db="EMBL/GenBank/DDBJ databases">
        <authorList>
            <person name="Rising A."/>
            <person name="Reimegard J."/>
            <person name="Sonavane S."/>
            <person name="Akerstrom W."/>
            <person name="Nylinder S."/>
            <person name="Hedman E."/>
            <person name="Kallberg Y."/>
        </authorList>
    </citation>
    <scope>NUCLEOTIDE SEQUENCE [LARGE SCALE GENOMIC DNA]</scope>
</reference>
<keyword evidence="4" id="KW-0677">Repeat</keyword>
<sequence>MGDMLIEEPKETTFEVPGMLQTSFNKLFEFLQKEILCDVVIQAGNKSIKCHRNVLASCSPYFQAMFTSSLAESKQNVITIGDIDEITMEMLIKFAYTAKVDLNASNAQALLHASSVLQFDCLAQACCDFMSSQLHPTNCLGIRELAQRFGQLSLVKKSDSYTKYNFRKIIVEDEFVSISAKHLEEIISSEDLFVDNEVEVYEAVMVWVKHDVNKRKDLLPKLLSKVRLPLLPLAYLRMYVESDSLVRKNLECRDLLDEARHYQMWQVSHLPTAHLPVTERTRPRKSYAGVIFCVGGRGMNGNPFSSIEFYSWFHNKWIKLKDMSTSRRHVGCVSAKGKIYAVGGFANDTHLSSAEQFDPATNKWSELASMSIPRRGLGLCSMGGPIYAVGGLDNTLFYSIVERYDINADVWSVVASMNCARGGVAVVKLKGLMYALGGNSGSVSLKTCEVYDPHLDKWTFISSMNQCRAGAGAVVVDGFIYVIGGFENNVPLNSVEKYDPDSNKWSFVSPMKVGRGGVGAAALGRYIYAIGGHNATHYLNTVEIYDVQNDRYSPSFKWKSGPVISDYRAGAGVTWCSMGSELLKKLVENCSKNSKEESFE</sequence>
<dbReference type="InterPro" id="IPR000210">
    <property type="entry name" value="BTB/POZ_dom"/>
</dbReference>
<organism evidence="9 10">
    <name type="scientific">Larinioides sclopetarius</name>
    <dbReference type="NCBI Taxonomy" id="280406"/>
    <lineage>
        <taxon>Eukaryota</taxon>
        <taxon>Metazoa</taxon>
        <taxon>Ecdysozoa</taxon>
        <taxon>Arthropoda</taxon>
        <taxon>Chelicerata</taxon>
        <taxon>Arachnida</taxon>
        <taxon>Araneae</taxon>
        <taxon>Araneomorphae</taxon>
        <taxon>Entelegynae</taxon>
        <taxon>Araneoidea</taxon>
        <taxon>Araneidae</taxon>
        <taxon>Larinioides</taxon>
    </lineage>
</organism>
<evidence type="ECO:0000256" key="6">
    <source>
        <dbReference type="ARBA" id="ARBA00023203"/>
    </source>
</evidence>
<evidence type="ECO:0000256" key="7">
    <source>
        <dbReference type="ARBA" id="ARBA00043912"/>
    </source>
</evidence>
<evidence type="ECO:0000256" key="4">
    <source>
        <dbReference type="ARBA" id="ARBA00022737"/>
    </source>
</evidence>
<protein>
    <recommendedName>
        <fullName evidence="2">Kelch-like protein diablo</fullName>
    </recommendedName>
</protein>
<dbReference type="SUPFAM" id="SSF117281">
    <property type="entry name" value="Kelch motif"/>
    <property type="match status" value="1"/>
</dbReference>
<dbReference type="SMART" id="SM00225">
    <property type="entry name" value="BTB"/>
    <property type="match status" value="1"/>
</dbReference>
<evidence type="ECO:0000313" key="9">
    <source>
        <dbReference type="EMBL" id="CAL1267913.1"/>
    </source>
</evidence>
<dbReference type="Pfam" id="PF01344">
    <property type="entry name" value="Kelch_1"/>
    <property type="match status" value="5"/>
</dbReference>
<dbReference type="Proteomes" id="UP001497382">
    <property type="component" value="Unassembled WGS sequence"/>
</dbReference>
<dbReference type="SUPFAM" id="SSF54695">
    <property type="entry name" value="POZ domain"/>
    <property type="match status" value="1"/>
</dbReference>
<dbReference type="InterPro" id="IPR015915">
    <property type="entry name" value="Kelch-typ_b-propeller"/>
</dbReference>
<dbReference type="PIRSF" id="PIRSF037037">
    <property type="entry name" value="Kelch-like_protein_gigaxonin"/>
    <property type="match status" value="1"/>
</dbReference>
<gene>
    <name evidence="9" type="ORF">LARSCL_LOCUS3896</name>
</gene>
<evidence type="ECO:0000256" key="2">
    <source>
        <dbReference type="ARBA" id="ARBA00013699"/>
    </source>
</evidence>
<dbReference type="SMART" id="SM00875">
    <property type="entry name" value="BACK"/>
    <property type="match status" value="1"/>
</dbReference>
<dbReference type="Gene3D" id="3.30.710.10">
    <property type="entry name" value="Potassium Channel Kv1.1, Chain A"/>
    <property type="match status" value="1"/>
</dbReference>
<dbReference type="Gene3D" id="1.25.40.420">
    <property type="match status" value="1"/>
</dbReference>
<comment type="pathway">
    <text evidence="1">Protein modification; protein ubiquitination.</text>
</comment>
<dbReference type="InterPro" id="IPR011333">
    <property type="entry name" value="SKP1/BTB/POZ_sf"/>
</dbReference>
<dbReference type="CDD" id="cd18238">
    <property type="entry name" value="BTB_POZ_KLHL8"/>
    <property type="match status" value="1"/>
</dbReference>
<dbReference type="SMART" id="SM00612">
    <property type="entry name" value="Kelch"/>
    <property type="match status" value="6"/>
</dbReference>
<feature type="domain" description="BTB" evidence="8">
    <location>
        <begin position="37"/>
        <end position="104"/>
    </location>
</feature>
<name>A0AAV1ZA99_9ARAC</name>
<keyword evidence="5" id="KW-0833">Ubl conjugation pathway</keyword>
<dbReference type="InterPro" id="IPR017096">
    <property type="entry name" value="BTB-kelch_protein"/>
</dbReference>
<keyword evidence="3" id="KW-0880">Kelch repeat</keyword>
<keyword evidence="6" id="KW-0009">Actin-binding</keyword>
<evidence type="ECO:0000313" key="10">
    <source>
        <dbReference type="Proteomes" id="UP001497382"/>
    </source>
</evidence>
<dbReference type="Gene3D" id="2.120.10.80">
    <property type="entry name" value="Kelch-type beta propeller"/>
    <property type="match status" value="2"/>
</dbReference>
<accession>A0AAV1ZA99</accession>
<dbReference type="InterPro" id="IPR006652">
    <property type="entry name" value="Kelch_1"/>
</dbReference>
<dbReference type="AlphaFoldDB" id="A0AAV1ZA99"/>
<keyword evidence="10" id="KW-1185">Reference proteome</keyword>